<dbReference type="AlphaFoldDB" id="A0A9W5RZ50"/>
<dbReference type="Proteomes" id="UP000053750">
    <property type="component" value="Unassembled WGS sequence"/>
</dbReference>
<keyword evidence="2" id="KW-1185">Reference proteome</keyword>
<evidence type="ECO:0000313" key="1">
    <source>
        <dbReference type="EMBL" id="EXX85251.1"/>
    </source>
</evidence>
<reference evidence="1 2" key="1">
    <citation type="submission" date="2014-02" db="EMBL/GenBank/DDBJ databases">
        <title>Genome sequence of Paenibacillus darwinianus reveals adaptive mechanisms for survival in Antarctic soils.</title>
        <authorList>
            <person name="Dsouza M."/>
            <person name="Taylor M.W."/>
            <person name="Turner S.J."/>
            <person name="Aislabie J."/>
        </authorList>
    </citation>
    <scope>NUCLEOTIDE SEQUENCE [LARGE SCALE GENOMIC DNA]</scope>
    <source>
        <strain evidence="1 2">CE1</strain>
    </source>
</reference>
<dbReference type="EMBL" id="JFHU01000235">
    <property type="protein sequence ID" value="EXX85251.1"/>
    <property type="molecule type" value="Genomic_DNA"/>
</dbReference>
<name>A0A9W5RZ50_9BACL</name>
<dbReference type="RefSeq" id="WP_036586389.1">
    <property type="nucleotide sequence ID" value="NZ_KK082197.1"/>
</dbReference>
<protein>
    <submittedName>
        <fullName evidence="1">Uncharacterized protein</fullName>
    </submittedName>
</protein>
<proteinExistence type="predicted"/>
<accession>A0A9W5RZ50</accession>
<sequence>MEFSMSTIVNGEKVTIYCNDGVWRGDKTPFKPFFKNVHDTIAPYFREYAYKSGLIPKLLAELSYSERGTTLELLRTWLQHKEPIYQLFEMISKAVMKYEHKHDAFLRKCSSSPLPEPFESNATSPEEKFEEAYQYAKHSLPRSAEFERNLAALSETDPKAATRILRDWGQGKTAGFQLWEEAADALGQRG</sequence>
<organism evidence="1 2">
    <name type="scientific">Paenibacillus darwinianus</name>
    <dbReference type="NCBI Taxonomy" id="1380763"/>
    <lineage>
        <taxon>Bacteria</taxon>
        <taxon>Bacillati</taxon>
        <taxon>Bacillota</taxon>
        <taxon>Bacilli</taxon>
        <taxon>Bacillales</taxon>
        <taxon>Paenibacillaceae</taxon>
        <taxon>Paenibacillus</taxon>
    </lineage>
</organism>
<evidence type="ECO:0000313" key="2">
    <source>
        <dbReference type="Proteomes" id="UP000053750"/>
    </source>
</evidence>
<comment type="caution">
    <text evidence="1">The sequence shown here is derived from an EMBL/GenBank/DDBJ whole genome shotgun (WGS) entry which is preliminary data.</text>
</comment>
<gene>
    <name evidence="1" type="ORF">BG53_09100</name>
</gene>